<comment type="caution">
    <text evidence="1">The sequence shown here is derived from an EMBL/GenBank/DDBJ whole genome shotgun (WGS) entry which is preliminary data.</text>
</comment>
<dbReference type="EMBL" id="QNUK01000750">
    <property type="protein sequence ID" value="KAF5889930.1"/>
    <property type="molecule type" value="Genomic_DNA"/>
</dbReference>
<protein>
    <submittedName>
        <fullName evidence="1">Uncharacterized protein</fullName>
    </submittedName>
</protein>
<evidence type="ECO:0000313" key="2">
    <source>
        <dbReference type="Proteomes" id="UP000727407"/>
    </source>
</evidence>
<feature type="non-terminal residue" evidence="1">
    <location>
        <position position="1"/>
    </location>
</feature>
<feature type="non-terminal residue" evidence="1">
    <location>
        <position position="51"/>
    </location>
</feature>
<proteinExistence type="predicted"/>
<dbReference type="Proteomes" id="UP000727407">
    <property type="component" value="Unassembled WGS sequence"/>
</dbReference>
<name>A0A8J4T6U5_CLAMG</name>
<keyword evidence="2" id="KW-1185">Reference proteome</keyword>
<gene>
    <name evidence="1" type="ORF">DAT39_020374</name>
</gene>
<accession>A0A8J4T6U5</accession>
<organism evidence="1 2">
    <name type="scientific">Clarias magur</name>
    <name type="common">Asian catfish</name>
    <name type="synonym">Macropteronotus magur</name>
    <dbReference type="NCBI Taxonomy" id="1594786"/>
    <lineage>
        <taxon>Eukaryota</taxon>
        <taxon>Metazoa</taxon>
        <taxon>Chordata</taxon>
        <taxon>Craniata</taxon>
        <taxon>Vertebrata</taxon>
        <taxon>Euteleostomi</taxon>
        <taxon>Actinopterygii</taxon>
        <taxon>Neopterygii</taxon>
        <taxon>Teleostei</taxon>
        <taxon>Ostariophysi</taxon>
        <taxon>Siluriformes</taxon>
        <taxon>Clariidae</taxon>
        <taxon>Clarias</taxon>
    </lineage>
</organism>
<evidence type="ECO:0000313" key="1">
    <source>
        <dbReference type="EMBL" id="KAF5889930.1"/>
    </source>
</evidence>
<sequence length="51" mass="5689">WNSPQHGISSSVSSWTPQFSEKPTCYANLLCPPLVTLSLSDYESFIIKETV</sequence>
<reference evidence="1" key="1">
    <citation type="submission" date="2020-07" db="EMBL/GenBank/DDBJ databases">
        <title>Clarias magur genome sequencing, assembly and annotation.</title>
        <authorList>
            <person name="Kushwaha B."/>
            <person name="Kumar R."/>
            <person name="Das P."/>
            <person name="Joshi C.G."/>
            <person name="Kumar D."/>
            <person name="Nagpure N.S."/>
            <person name="Pandey M."/>
            <person name="Agarwal S."/>
            <person name="Srivastava S."/>
            <person name="Singh M."/>
            <person name="Sahoo L."/>
            <person name="Jayasankar P."/>
            <person name="Meher P.K."/>
            <person name="Koringa P.G."/>
            <person name="Iquebal M.A."/>
            <person name="Das S.P."/>
            <person name="Bit A."/>
            <person name="Patnaik S."/>
            <person name="Patel N."/>
            <person name="Shah T.M."/>
            <person name="Hinsu A."/>
            <person name="Jena J.K."/>
        </authorList>
    </citation>
    <scope>NUCLEOTIDE SEQUENCE</scope>
    <source>
        <strain evidence="1">CIFAMagur01</strain>
        <tissue evidence="1">Testis</tissue>
    </source>
</reference>
<dbReference type="AlphaFoldDB" id="A0A8J4T6U5"/>